<gene>
    <name evidence="3" type="ORF">BG61_32815</name>
</gene>
<keyword evidence="1" id="KW-0812">Transmembrane</keyword>
<keyword evidence="1" id="KW-0472">Membrane</keyword>
<dbReference type="Gene3D" id="1.10.287.70">
    <property type="match status" value="1"/>
</dbReference>
<dbReference type="RefSeq" id="WP_051672332.1">
    <property type="nucleotide sequence ID" value="NZ_CADFFX010000001.1"/>
</dbReference>
<feature type="transmembrane region" description="Helical" evidence="1">
    <location>
        <begin position="102"/>
        <end position="119"/>
    </location>
</feature>
<dbReference type="STRING" id="60547.GCA_000751215_02528"/>
<dbReference type="SUPFAM" id="SSF81324">
    <property type="entry name" value="Voltage-gated potassium channels"/>
    <property type="match status" value="1"/>
</dbReference>
<accession>A0A069PTE3</accession>
<feature type="transmembrane region" description="Helical" evidence="1">
    <location>
        <begin position="126"/>
        <end position="144"/>
    </location>
</feature>
<keyword evidence="4" id="KW-1185">Reference proteome</keyword>
<sequence>MKSPQWWRYRSVRLRIGSMAVLLILLVINVFVMPFSLAPESLVSRILRDVLLTLILLTGVAAVSDRRMQFAVITAVAAVAIVVRWLAWLVPEGAMPGVTDETALVSLGILGAVIGIKVFSGGTVTFDRILGAVALYILIGVVWAEAYELVSVRIGEAFTGMDEHANRPADHATWIYFSFVTLTTVGFGDVTPLAPAARSLAILEALIGQLYPAIVLARLVSLHAAGGGSGEAQD</sequence>
<evidence type="ECO:0000259" key="2">
    <source>
        <dbReference type="Pfam" id="PF07885"/>
    </source>
</evidence>
<organism evidence="3 4">
    <name type="scientific">Caballeronia glathei</name>
    <dbReference type="NCBI Taxonomy" id="60547"/>
    <lineage>
        <taxon>Bacteria</taxon>
        <taxon>Pseudomonadati</taxon>
        <taxon>Pseudomonadota</taxon>
        <taxon>Betaproteobacteria</taxon>
        <taxon>Burkholderiales</taxon>
        <taxon>Burkholderiaceae</taxon>
        <taxon>Caballeronia</taxon>
    </lineage>
</organism>
<dbReference type="InterPro" id="IPR013099">
    <property type="entry name" value="K_chnl_dom"/>
</dbReference>
<dbReference type="Proteomes" id="UP000027466">
    <property type="component" value="Unassembled WGS sequence"/>
</dbReference>
<evidence type="ECO:0000313" key="3">
    <source>
        <dbReference type="EMBL" id="KDR43677.1"/>
    </source>
</evidence>
<dbReference type="EMBL" id="JFHC01000006">
    <property type="protein sequence ID" value="KDR43677.1"/>
    <property type="molecule type" value="Genomic_DNA"/>
</dbReference>
<comment type="caution">
    <text evidence="3">The sequence shown here is derived from an EMBL/GenBank/DDBJ whole genome shotgun (WGS) entry which is preliminary data.</text>
</comment>
<feature type="transmembrane region" description="Helical" evidence="1">
    <location>
        <begin position="46"/>
        <end position="63"/>
    </location>
</feature>
<feature type="transmembrane region" description="Helical" evidence="1">
    <location>
        <begin position="12"/>
        <end position="34"/>
    </location>
</feature>
<name>A0A069PTE3_9BURK</name>
<evidence type="ECO:0000313" key="4">
    <source>
        <dbReference type="Proteomes" id="UP000027466"/>
    </source>
</evidence>
<reference evidence="3 4" key="1">
    <citation type="submission" date="2014-03" db="EMBL/GenBank/DDBJ databases">
        <title>Draft Genome Sequences of Four Burkholderia Strains.</title>
        <authorList>
            <person name="Liu X.Y."/>
            <person name="Li C.X."/>
            <person name="Xu J.H."/>
        </authorList>
    </citation>
    <scope>NUCLEOTIDE SEQUENCE [LARGE SCALE GENOMIC DNA]</scope>
    <source>
        <strain evidence="3 4">DSM 50014</strain>
    </source>
</reference>
<evidence type="ECO:0000256" key="1">
    <source>
        <dbReference type="SAM" id="Phobius"/>
    </source>
</evidence>
<feature type="domain" description="Potassium channel" evidence="2">
    <location>
        <begin position="161"/>
        <end position="221"/>
    </location>
</feature>
<feature type="transmembrane region" description="Helical" evidence="1">
    <location>
        <begin position="70"/>
        <end position="90"/>
    </location>
</feature>
<dbReference type="Pfam" id="PF07885">
    <property type="entry name" value="Ion_trans_2"/>
    <property type="match status" value="1"/>
</dbReference>
<dbReference type="AlphaFoldDB" id="A0A069PTE3"/>
<protein>
    <submittedName>
        <fullName evidence="3">Transporter</fullName>
    </submittedName>
</protein>
<keyword evidence="1" id="KW-1133">Transmembrane helix</keyword>
<proteinExistence type="predicted"/>